<gene>
    <name evidence="2" type="ORF">N869_00740</name>
</gene>
<keyword evidence="3" id="KW-1185">Reference proteome</keyword>
<dbReference type="OrthoDB" id="36432at2"/>
<comment type="caution">
    <text evidence="2">The sequence shown here is derived from an EMBL/GenBank/DDBJ whole genome shotgun (WGS) entry which is preliminary data.</text>
</comment>
<dbReference type="AlphaFoldDB" id="A0A0A0C0W8"/>
<organism evidence="2 3">
    <name type="scientific">Cellulomonas bogoriensis 69B4 = DSM 16987</name>
    <dbReference type="NCBI Taxonomy" id="1386082"/>
    <lineage>
        <taxon>Bacteria</taxon>
        <taxon>Bacillati</taxon>
        <taxon>Actinomycetota</taxon>
        <taxon>Actinomycetes</taxon>
        <taxon>Micrococcales</taxon>
        <taxon>Cellulomonadaceae</taxon>
        <taxon>Cellulomonas</taxon>
    </lineage>
</organism>
<reference evidence="2 3" key="1">
    <citation type="submission" date="2013-08" db="EMBL/GenBank/DDBJ databases">
        <title>Genome sequencing of Cellulomonas bogoriensis 69B4.</title>
        <authorList>
            <person name="Chen F."/>
            <person name="Li Y."/>
            <person name="Wang G."/>
        </authorList>
    </citation>
    <scope>NUCLEOTIDE SEQUENCE [LARGE SCALE GENOMIC DNA]</scope>
    <source>
        <strain evidence="2 3">69B4</strain>
    </source>
</reference>
<keyword evidence="1" id="KW-0472">Membrane</keyword>
<name>A0A0A0C0W8_9CELL</name>
<dbReference type="RefSeq" id="WP_035057017.1">
    <property type="nucleotide sequence ID" value="NZ_AXCZ01000008.1"/>
</dbReference>
<evidence type="ECO:0000256" key="1">
    <source>
        <dbReference type="SAM" id="Phobius"/>
    </source>
</evidence>
<evidence type="ECO:0008006" key="4">
    <source>
        <dbReference type="Google" id="ProtNLM"/>
    </source>
</evidence>
<dbReference type="EMBL" id="AXCZ01000008">
    <property type="protein sequence ID" value="KGM14258.1"/>
    <property type="molecule type" value="Genomic_DNA"/>
</dbReference>
<dbReference type="Proteomes" id="UP000054314">
    <property type="component" value="Unassembled WGS sequence"/>
</dbReference>
<keyword evidence="1" id="KW-1133">Transmembrane helix</keyword>
<sequence length="656" mass="70512">MTDRARRQRTADGDEGIALVTVIAVTAVLAMLIVTATTFAISTQRKAKSDQDWHGALAAAYAGIEEYQSRLANDTSYFVFGNPESEYTQASGSTVRLPDQANPAFGVGEGGPWAEVPGSDGTAHFRYEVDNSDYYTTGTLRVRATGRADGSTRTVVADLRQRGFIEFLYFTQYEIIDPEISGSDPAACNRYRYEGRSTANPPSGCGTINFITADVINGPLHTNDAMQVSGNPTFNGWTTTSWNTTGTRYHGSGSPSFTRMPGNQPAYQAPLGMPQTNAEIKRETRPDIPDLVPRPGCLYTGPTRITFHSDGRVTVHSPWTRFTSPSSGVNNSSCGTPGPTGLGSAGGQTFTPPDNNVMFVQNVPADPTDANYWAPGAPGTPTCLPEDRTSSSGRNAAGNPVGFPLPGEYVANSEVYGCRNGDAFVQGNVNAKLTIAAENYIYVTGDVRYVDSNESILGLVGQNAVYVHNPERQTFSSSSGTAVVETRENQTVAQSRSLTGASWWLIVPSVMSGNNWVCNRTSGSGNSGIYTCERTGTVTSWNFGRSNEILNNSQYVNRRIDAAILSVAHTFMVQNYDRGGNRGTLEINGAIAQKYRGTVGTGSGGAVGTGYGKNYNYDLRFQHVAPPKFLSPVTTTYGVTVWVEVRPVMNVDGSYR</sequence>
<accession>A0A0A0C0W8</accession>
<feature type="transmembrane region" description="Helical" evidence="1">
    <location>
        <begin position="16"/>
        <end position="41"/>
    </location>
</feature>
<protein>
    <recommendedName>
        <fullName evidence="4">Type 4 fimbrial biogenesis protein PilX N-terminal domain-containing protein</fullName>
    </recommendedName>
</protein>
<proteinExistence type="predicted"/>
<evidence type="ECO:0000313" key="2">
    <source>
        <dbReference type="EMBL" id="KGM14258.1"/>
    </source>
</evidence>
<keyword evidence="1" id="KW-0812">Transmembrane</keyword>
<evidence type="ECO:0000313" key="3">
    <source>
        <dbReference type="Proteomes" id="UP000054314"/>
    </source>
</evidence>